<evidence type="ECO:0000313" key="2">
    <source>
        <dbReference type="Proteomes" id="UP000813824"/>
    </source>
</evidence>
<name>A0A8K0UK82_9AGAR</name>
<evidence type="ECO:0000313" key="1">
    <source>
        <dbReference type="EMBL" id="KAH8092614.1"/>
    </source>
</evidence>
<accession>A0A8K0UK82</accession>
<dbReference type="EMBL" id="JAEVFJ010000031">
    <property type="protein sequence ID" value="KAH8092614.1"/>
    <property type="molecule type" value="Genomic_DNA"/>
</dbReference>
<dbReference type="OrthoDB" id="2340858at2759"/>
<gene>
    <name evidence="1" type="ORF">BXZ70DRAFT_448198</name>
</gene>
<protein>
    <submittedName>
        <fullName evidence="1">Uncharacterized protein</fullName>
    </submittedName>
</protein>
<dbReference type="AlphaFoldDB" id="A0A8K0UK82"/>
<proteinExistence type="predicted"/>
<comment type="caution">
    <text evidence="1">The sequence shown here is derived from an EMBL/GenBank/DDBJ whole genome shotgun (WGS) entry which is preliminary data.</text>
</comment>
<sequence length="226" mass="25963">MMDNITQQDILSHQWVPSPMWFSFWTSMWGIHADQFSVSKHYIQINEEHWNLFDGIDLRSTAGRILIRDEYLYQYTRLCNLHGSADFLPHGVVLTGSPGVGKSFFAVFGLASQLRDRKTTLFVLADGTVVLFCEAGAFITQKQSSTSITMAPLIRYRGDTPAARFWVFIDASQDFQEPPDDLTNTNAFFPVQCVPPEYSRYKKWIVDGRAAVWIMQPWRMQEFAEG</sequence>
<keyword evidence="2" id="KW-1185">Reference proteome</keyword>
<dbReference type="Proteomes" id="UP000813824">
    <property type="component" value="Unassembled WGS sequence"/>
</dbReference>
<reference evidence="1" key="1">
    <citation type="journal article" date="2021" name="New Phytol.">
        <title>Evolutionary innovations through gain and loss of genes in the ectomycorrhizal Boletales.</title>
        <authorList>
            <person name="Wu G."/>
            <person name="Miyauchi S."/>
            <person name="Morin E."/>
            <person name="Kuo A."/>
            <person name="Drula E."/>
            <person name="Varga T."/>
            <person name="Kohler A."/>
            <person name="Feng B."/>
            <person name="Cao Y."/>
            <person name="Lipzen A."/>
            <person name="Daum C."/>
            <person name="Hundley H."/>
            <person name="Pangilinan J."/>
            <person name="Johnson J."/>
            <person name="Barry K."/>
            <person name="LaButti K."/>
            <person name="Ng V."/>
            <person name="Ahrendt S."/>
            <person name="Min B."/>
            <person name="Choi I.G."/>
            <person name="Park H."/>
            <person name="Plett J.M."/>
            <person name="Magnuson J."/>
            <person name="Spatafora J.W."/>
            <person name="Nagy L.G."/>
            <person name="Henrissat B."/>
            <person name="Grigoriev I.V."/>
            <person name="Yang Z.L."/>
            <person name="Xu J."/>
            <person name="Martin F.M."/>
        </authorList>
    </citation>
    <scope>NUCLEOTIDE SEQUENCE</scope>
    <source>
        <strain evidence="1">KKN 215</strain>
    </source>
</reference>
<organism evidence="1 2">
    <name type="scientific">Cristinia sonorae</name>
    <dbReference type="NCBI Taxonomy" id="1940300"/>
    <lineage>
        <taxon>Eukaryota</taxon>
        <taxon>Fungi</taxon>
        <taxon>Dikarya</taxon>
        <taxon>Basidiomycota</taxon>
        <taxon>Agaricomycotina</taxon>
        <taxon>Agaricomycetes</taxon>
        <taxon>Agaricomycetidae</taxon>
        <taxon>Agaricales</taxon>
        <taxon>Pleurotineae</taxon>
        <taxon>Stephanosporaceae</taxon>
        <taxon>Cristinia</taxon>
    </lineage>
</organism>